<dbReference type="RefSeq" id="WP_379772598.1">
    <property type="nucleotide sequence ID" value="NZ_JBHSMZ010000014.1"/>
</dbReference>
<keyword evidence="3" id="KW-1185">Reference proteome</keyword>
<organism evidence="2 3">
    <name type="scientific">Massilia aerilata</name>
    <dbReference type="NCBI Taxonomy" id="453817"/>
    <lineage>
        <taxon>Bacteria</taxon>
        <taxon>Pseudomonadati</taxon>
        <taxon>Pseudomonadota</taxon>
        <taxon>Betaproteobacteria</taxon>
        <taxon>Burkholderiales</taxon>
        <taxon>Oxalobacteraceae</taxon>
        <taxon>Telluria group</taxon>
        <taxon>Massilia</taxon>
    </lineage>
</organism>
<sequence length="54" mass="6093">MQAYGHKRSYRVETDAIHAGQPEPRKQAPKGCDSARRKSARQAARTDIKTAIFH</sequence>
<proteinExistence type="predicted"/>
<protein>
    <submittedName>
        <fullName evidence="2">Uncharacterized protein</fullName>
    </submittedName>
</protein>
<feature type="region of interest" description="Disordered" evidence="1">
    <location>
        <begin position="1"/>
        <end position="54"/>
    </location>
</feature>
<dbReference type="EMBL" id="JBHSMZ010000014">
    <property type="protein sequence ID" value="MFC5550265.1"/>
    <property type="molecule type" value="Genomic_DNA"/>
</dbReference>
<comment type="caution">
    <text evidence="2">The sequence shown here is derived from an EMBL/GenBank/DDBJ whole genome shotgun (WGS) entry which is preliminary data.</text>
</comment>
<accession>A0ABW0S2V2</accession>
<evidence type="ECO:0000313" key="2">
    <source>
        <dbReference type="EMBL" id="MFC5550265.1"/>
    </source>
</evidence>
<dbReference type="Proteomes" id="UP001596086">
    <property type="component" value="Unassembled WGS sequence"/>
</dbReference>
<gene>
    <name evidence="2" type="ORF">ACFPO9_17250</name>
</gene>
<name>A0ABW0S2V2_9BURK</name>
<reference evidence="3" key="1">
    <citation type="journal article" date="2019" name="Int. J. Syst. Evol. Microbiol.">
        <title>The Global Catalogue of Microorganisms (GCM) 10K type strain sequencing project: providing services to taxonomists for standard genome sequencing and annotation.</title>
        <authorList>
            <consortium name="The Broad Institute Genomics Platform"/>
            <consortium name="The Broad Institute Genome Sequencing Center for Infectious Disease"/>
            <person name="Wu L."/>
            <person name="Ma J."/>
        </authorList>
    </citation>
    <scope>NUCLEOTIDE SEQUENCE [LARGE SCALE GENOMIC DNA]</scope>
    <source>
        <strain evidence="3">CGMCC 4.5798</strain>
    </source>
</reference>
<evidence type="ECO:0000256" key="1">
    <source>
        <dbReference type="SAM" id="MobiDB-lite"/>
    </source>
</evidence>
<evidence type="ECO:0000313" key="3">
    <source>
        <dbReference type="Proteomes" id="UP001596086"/>
    </source>
</evidence>